<organism evidence="7 8">
    <name type="scientific">Marinobacter adhaerens</name>
    <dbReference type="NCBI Taxonomy" id="1033846"/>
    <lineage>
        <taxon>Bacteria</taxon>
        <taxon>Pseudomonadati</taxon>
        <taxon>Pseudomonadota</taxon>
        <taxon>Gammaproteobacteria</taxon>
        <taxon>Pseudomonadales</taxon>
        <taxon>Marinobacteraceae</taxon>
        <taxon>Marinobacter</taxon>
    </lineage>
</organism>
<dbReference type="InterPro" id="IPR002204">
    <property type="entry name" value="3-OH-isobutyrate_DH-rel_CS"/>
</dbReference>
<dbReference type="Pfam" id="PF03446">
    <property type="entry name" value="NAD_binding_2"/>
    <property type="match status" value="1"/>
</dbReference>
<comment type="caution">
    <text evidence="7">The sequence shown here is derived from an EMBL/GenBank/DDBJ whole genome shotgun (WGS) entry which is preliminary data.</text>
</comment>
<name>A0A851HUQ4_9GAMM</name>
<dbReference type="GO" id="GO:0016491">
    <property type="term" value="F:oxidoreductase activity"/>
    <property type="evidence" value="ECO:0007669"/>
    <property type="project" value="UniProtKB-KW"/>
</dbReference>
<keyword evidence="2" id="KW-0560">Oxidoreductase</keyword>
<dbReference type="Gene3D" id="3.40.50.720">
    <property type="entry name" value="NAD(P)-binding Rossmann-like Domain"/>
    <property type="match status" value="1"/>
</dbReference>
<evidence type="ECO:0000256" key="4">
    <source>
        <dbReference type="PIRSR" id="PIRSR000103-1"/>
    </source>
</evidence>
<protein>
    <submittedName>
        <fullName evidence="7">NAD(P)-dependent oxidoreductase</fullName>
    </submittedName>
</protein>
<evidence type="ECO:0000313" key="8">
    <source>
        <dbReference type="Proteomes" id="UP000536442"/>
    </source>
</evidence>
<evidence type="ECO:0000256" key="3">
    <source>
        <dbReference type="ARBA" id="ARBA00023027"/>
    </source>
</evidence>
<dbReference type="InterPro" id="IPR008927">
    <property type="entry name" value="6-PGluconate_DH-like_C_sf"/>
</dbReference>
<dbReference type="SUPFAM" id="SSF48179">
    <property type="entry name" value="6-phosphogluconate dehydrogenase C-terminal domain-like"/>
    <property type="match status" value="1"/>
</dbReference>
<comment type="similarity">
    <text evidence="1">Belongs to the HIBADH-related family.</text>
</comment>
<feature type="domain" description="6-phosphogluconate dehydrogenase NADP-binding" evidence="5">
    <location>
        <begin position="4"/>
        <end position="161"/>
    </location>
</feature>
<dbReference type="Pfam" id="PF14833">
    <property type="entry name" value="NAD_binding_11"/>
    <property type="match status" value="1"/>
</dbReference>
<accession>A0A851HUQ4</accession>
<evidence type="ECO:0000256" key="1">
    <source>
        <dbReference type="ARBA" id="ARBA00009080"/>
    </source>
</evidence>
<dbReference type="InterPro" id="IPR013328">
    <property type="entry name" value="6PGD_dom2"/>
</dbReference>
<sequence>MSTVTFIGLGVMGYPMAGHLANAGLTVRVWNRSTEKSRKWAADYPGCAFETISEAVEGSDFVVTCVGADKDLAAVYEGPDGVLAHAQTGAILIDHTTASAGFAENLAGKARQSGLGFIDAPVSGGEQGAQNGQLTIMCGGSDQDYQQAQPLLQHYARALNLMGPAGSGQKTKMVNQIAIAGLIQGLSEALHFAGQANLDIKKVVDVISQGAAQSWQMENRSETMIKGEFDHGFAVDWMRKDLGICLEEARRVNASLPVTALVDQFYGDIQKMGGNRWDTSSLIQRLK</sequence>
<evidence type="ECO:0000259" key="5">
    <source>
        <dbReference type="Pfam" id="PF03446"/>
    </source>
</evidence>
<dbReference type="GO" id="GO:0051287">
    <property type="term" value="F:NAD binding"/>
    <property type="evidence" value="ECO:0007669"/>
    <property type="project" value="InterPro"/>
</dbReference>
<dbReference type="PROSITE" id="PS00895">
    <property type="entry name" value="3_HYDROXYISOBUT_DH"/>
    <property type="match status" value="1"/>
</dbReference>
<gene>
    <name evidence="7" type="ORF">HLV39_04225</name>
</gene>
<dbReference type="AlphaFoldDB" id="A0A851HUQ4"/>
<dbReference type="EMBL" id="JABEVQ010000002">
    <property type="protein sequence ID" value="NWN90705.1"/>
    <property type="molecule type" value="Genomic_DNA"/>
</dbReference>
<dbReference type="PANTHER" id="PTHR43060:SF15">
    <property type="entry name" value="3-HYDROXYISOBUTYRATE DEHYDROGENASE-LIKE 1, MITOCHONDRIAL-RELATED"/>
    <property type="match status" value="1"/>
</dbReference>
<dbReference type="GO" id="GO:0050661">
    <property type="term" value="F:NADP binding"/>
    <property type="evidence" value="ECO:0007669"/>
    <property type="project" value="InterPro"/>
</dbReference>
<dbReference type="Gene3D" id="1.10.1040.10">
    <property type="entry name" value="N-(1-d-carboxylethyl)-l-norvaline Dehydrogenase, domain 2"/>
    <property type="match status" value="1"/>
</dbReference>
<dbReference type="GO" id="GO:0016054">
    <property type="term" value="P:organic acid catabolic process"/>
    <property type="evidence" value="ECO:0007669"/>
    <property type="project" value="UniProtKB-ARBA"/>
</dbReference>
<feature type="active site" evidence="4">
    <location>
        <position position="172"/>
    </location>
</feature>
<evidence type="ECO:0000313" key="7">
    <source>
        <dbReference type="EMBL" id="NWN90705.1"/>
    </source>
</evidence>
<dbReference type="InterPro" id="IPR015815">
    <property type="entry name" value="HIBADH-related"/>
</dbReference>
<evidence type="ECO:0000256" key="2">
    <source>
        <dbReference type="ARBA" id="ARBA00023002"/>
    </source>
</evidence>
<dbReference type="SUPFAM" id="SSF51735">
    <property type="entry name" value="NAD(P)-binding Rossmann-fold domains"/>
    <property type="match status" value="1"/>
</dbReference>
<dbReference type="PIRSF" id="PIRSF000103">
    <property type="entry name" value="HIBADH"/>
    <property type="match status" value="1"/>
</dbReference>
<proteinExistence type="inferred from homology"/>
<dbReference type="InterPro" id="IPR029154">
    <property type="entry name" value="HIBADH-like_NADP-bd"/>
</dbReference>
<dbReference type="InterPro" id="IPR036291">
    <property type="entry name" value="NAD(P)-bd_dom_sf"/>
</dbReference>
<dbReference type="InterPro" id="IPR006115">
    <property type="entry name" value="6PGDH_NADP-bd"/>
</dbReference>
<reference evidence="7 8" key="1">
    <citation type="submission" date="2020-03" db="EMBL/GenBank/DDBJ databases">
        <title>Metagenomic, metatranscriptomic, and metabolomic analyses revealed the key microbes and metabolic features during the fermentation of ganjang, Korean traditional soy sauce.</title>
        <authorList>
            <person name="Chun B.H."/>
            <person name="Jeon C.O."/>
        </authorList>
    </citation>
    <scope>NUCLEOTIDE SEQUENCE [LARGE SCALE GENOMIC DNA]</scope>
    <source>
        <strain evidence="7 8">KG14</strain>
    </source>
</reference>
<feature type="domain" description="3-hydroxyisobutyrate dehydrogenase-like NAD-binding" evidence="6">
    <location>
        <begin position="166"/>
        <end position="285"/>
    </location>
</feature>
<dbReference type="PANTHER" id="PTHR43060">
    <property type="entry name" value="3-HYDROXYISOBUTYRATE DEHYDROGENASE-LIKE 1, MITOCHONDRIAL-RELATED"/>
    <property type="match status" value="1"/>
</dbReference>
<evidence type="ECO:0000259" key="6">
    <source>
        <dbReference type="Pfam" id="PF14833"/>
    </source>
</evidence>
<dbReference type="Proteomes" id="UP000536442">
    <property type="component" value="Unassembled WGS sequence"/>
</dbReference>
<keyword evidence="3" id="KW-0520">NAD</keyword>
<keyword evidence="8" id="KW-1185">Reference proteome</keyword>